<dbReference type="RefSeq" id="WP_305103330.1">
    <property type="nucleotide sequence ID" value="NZ_JAUTWS010000007.1"/>
</dbReference>
<evidence type="ECO:0000313" key="2">
    <source>
        <dbReference type="EMBL" id="MDO9708460.1"/>
    </source>
</evidence>
<name>A0ABT9DX33_9PROT</name>
<accession>A0ABT9DX33</accession>
<organism evidence="2 3">
    <name type="scientific">Paracraurococcus lichenis</name>
    <dbReference type="NCBI Taxonomy" id="3064888"/>
    <lineage>
        <taxon>Bacteria</taxon>
        <taxon>Pseudomonadati</taxon>
        <taxon>Pseudomonadota</taxon>
        <taxon>Alphaproteobacteria</taxon>
        <taxon>Acetobacterales</taxon>
        <taxon>Roseomonadaceae</taxon>
        <taxon>Paracraurococcus</taxon>
    </lineage>
</organism>
<dbReference type="Proteomes" id="UP001243009">
    <property type="component" value="Unassembled WGS sequence"/>
</dbReference>
<feature type="region of interest" description="Disordered" evidence="1">
    <location>
        <begin position="53"/>
        <end position="96"/>
    </location>
</feature>
<dbReference type="EMBL" id="JAUTWS010000007">
    <property type="protein sequence ID" value="MDO9708460.1"/>
    <property type="molecule type" value="Genomic_DNA"/>
</dbReference>
<sequence>MRRAAGTTLLLGGLLAVAGLAVAALLGLHPFAPAWAFAACAAGLAGLALRNPVEEAGEGPDSDPGPSEGGGTGAGDAGGHGSEADAGEGGDSGGPD</sequence>
<proteinExistence type="predicted"/>
<reference evidence="2 3" key="1">
    <citation type="submission" date="2023-08" db="EMBL/GenBank/DDBJ databases">
        <title>The draft genome sequence of Paracraurococcus sp. LOR1-02.</title>
        <authorList>
            <person name="Kingkaew E."/>
            <person name="Tanasupawat S."/>
        </authorList>
    </citation>
    <scope>NUCLEOTIDE SEQUENCE [LARGE SCALE GENOMIC DNA]</scope>
    <source>
        <strain evidence="2 3">LOR1-02</strain>
    </source>
</reference>
<gene>
    <name evidence="2" type="ORF">Q7A36_08905</name>
</gene>
<feature type="compositionally biased region" description="Gly residues" evidence="1">
    <location>
        <begin position="67"/>
        <end position="96"/>
    </location>
</feature>
<keyword evidence="3" id="KW-1185">Reference proteome</keyword>
<comment type="caution">
    <text evidence="2">The sequence shown here is derived from an EMBL/GenBank/DDBJ whole genome shotgun (WGS) entry which is preliminary data.</text>
</comment>
<protein>
    <submittedName>
        <fullName evidence="2">Uncharacterized protein</fullName>
    </submittedName>
</protein>
<evidence type="ECO:0000313" key="3">
    <source>
        <dbReference type="Proteomes" id="UP001243009"/>
    </source>
</evidence>
<evidence type="ECO:0000256" key="1">
    <source>
        <dbReference type="SAM" id="MobiDB-lite"/>
    </source>
</evidence>